<dbReference type="RefSeq" id="XP_014679055.1">
    <property type="nucleotide sequence ID" value="XM_014823569.1"/>
</dbReference>
<keyword evidence="3" id="KW-1185">Reference proteome</keyword>
<feature type="transmembrane region" description="Helical" evidence="2">
    <location>
        <begin position="165"/>
        <end position="186"/>
    </location>
</feature>
<feature type="transmembrane region" description="Helical" evidence="2">
    <location>
        <begin position="95"/>
        <end position="115"/>
    </location>
</feature>
<dbReference type="Proteomes" id="UP000695022">
    <property type="component" value="Unplaced"/>
</dbReference>
<evidence type="ECO:0000313" key="4">
    <source>
        <dbReference type="RefSeq" id="XP_014679055.1"/>
    </source>
</evidence>
<organism evidence="3 4">
    <name type="scientific">Priapulus caudatus</name>
    <name type="common">Priapulid worm</name>
    <dbReference type="NCBI Taxonomy" id="37621"/>
    <lineage>
        <taxon>Eukaryota</taxon>
        <taxon>Metazoa</taxon>
        <taxon>Ecdysozoa</taxon>
        <taxon>Scalidophora</taxon>
        <taxon>Priapulida</taxon>
        <taxon>Priapulimorpha</taxon>
        <taxon>Priapulimorphida</taxon>
        <taxon>Priapulidae</taxon>
        <taxon>Priapulus</taxon>
    </lineage>
</organism>
<name>A0ABM1F3N4_PRICU</name>
<dbReference type="InterPro" id="IPR004156">
    <property type="entry name" value="OATP"/>
</dbReference>
<dbReference type="Gene3D" id="1.20.1250.20">
    <property type="entry name" value="MFS general substrate transporter like domains"/>
    <property type="match status" value="1"/>
</dbReference>
<feature type="transmembrane region" description="Helical" evidence="2">
    <location>
        <begin position="12"/>
        <end position="36"/>
    </location>
</feature>
<dbReference type="PANTHER" id="PTHR11388:SF76">
    <property type="entry name" value="SOLUTE CARRIER ORGANIC ANION TRANSPORTER FAMILY MEMBER"/>
    <property type="match status" value="1"/>
</dbReference>
<dbReference type="Pfam" id="PF03137">
    <property type="entry name" value="OATP"/>
    <property type="match status" value="1"/>
</dbReference>
<accession>A0ABM1F3N4</accession>
<keyword evidence="2" id="KW-0472">Membrane</keyword>
<reference evidence="4" key="1">
    <citation type="submission" date="2025-08" db="UniProtKB">
        <authorList>
            <consortium name="RefSeq"/>
        </authorList>
    </citation>
    <scope>IDENTIFICATION</scope>
</reference>
<sequence>DTELSPRDPAWIGAWWLGFLIIAIVLWIVAIPTAMFPKRLPSAPERQDAMVDEATRRLTRLSLDGADESTLVKILTTHPKALVDALLRLVRNKTYMLVVIATIFDLYVIACYFIFLPKYLEAQFNIPAYKASMYTGTIGMLSSCLGIVGGGYFMKRVKVQPKGGILMILTGCGIAIITLTILLFLGCDNTAFAGGRMTDDGYDLVMQTVVCRASCGPYELFTALRRRWNPQFSDILNVYEGASAPVSWLGDGANGVDAEVVGGSGGPGNVAGHNAFDPLGTDSQVLVDTGSDGVDGSGFSRSSLKTQAVKLGQVVGPQIGTGEVTVKPLVAGQARDRLGGFVFSNPVPRAPDVWFPLWFLSIFEHPELVGGPG</sequence>
<dbReference type="GeneID" id="106818899"/>
<evidence type="ECO:0000256" key="2">
    <source>
        <dbReference type="SAM" id="Phobius"/>
    </source>
</evidence>
<gene>
    <name evidence="4" type="primary">LOC106818899</name>
</gene>
<evidence type="ECO:0000256" key="1">
    <source>
        <dbReference type="ARBA" id="ARBA00023157"/>
    </source>
</evidence>
<proteinExistence type="predicted"/>
<keyword evidence="2" id="KW-1133">Transmembrane helix</keyword>
<dbReference type="PANTHER" id="PTHR11388">
    <property type="entry name" value="ORGANIC ANION TRANSPORTER"/>
    <property type="match status" value="1"/>
</dbReference>
<dbReference type="InterPro" id="IPR036259">
    <property type="entry name" value="MFS_trans_sf"/>
</dbReference>
<feature type="transmembrane region" description="Helical" evidence="2">
    <location>
        <begin position="135"/>
        <end position="153"/>
    </location>
</feature>
<keyword evidence="1" id="KW-1015">Disulfide bond</keyword>
<dbReference type="SUPFAM" id="SSF103473">
    <property type="entry name" value="MFS general substrate transporter"/>
    <property type="match status" value="1"/>
</dbReference>
<evidence type="ECO:0000313" key="3">
    <source>
        <dbReference type="Proteomes" id="UP000695022"/>
    </source>
</evidence>
<feature type="non-terminal residue" evidence="4">
    <location>
        <position position="1"/>
    </location>
</feature>
<protein>
    <submittedName>
        <fullName evidence="4">Solute carrier organic anion transporter family member 5A1-like</fullName>
    </submittedName>
</protein>
<keyword evidence="2" id="KW-0812">Transmembrane</keyword>